<comment type="catalytic activity">
    <reaction evidence="1">
        <text>3-hydroxy-2-methylpropanoyl-CoA + H2O = 3-hydroxy-2-methylpropanoate + CoA + H(+)</text>
        <dbReference type="Rhea" id="RHEA:20888"/>
        <dbReference type="ChEBI" id="CHEBI:11805"/>
        <dbReference type="ChEBI" id="CHEBI:15377"/>
        <dbReference type="ChEBI" id="CHEBI:15378"/>
        <dbReference type="ChEBI" id="CHEBI:57287"/>
        <dbReference type="ChEBI" id="CHEBI:57340"/>
        <dbReference type="EC" id="3.1.2.4"/>
    </reaction>
</comment>
<evidence type="ECO:0000259" key="5">
    <source>
        <dbReference type="Pfam" id="PF16113"/>
    </source>
</evidence>
<dbReference type="Pfam" id="PF16113">
    <property type="entry name" value="ECH_2"/>
    <property type="match status" value="1"/>
</dbReference>
<dbReference type="Gene3D" id="3.90.226.10">
    <property type="entry name" value="2-enoyl-CoA Hydratase, Chain A, domain 1"/>
    <property type="match status" value="1"/>
</dbReference>
<dbReference type="PANTHER" id="PTHR43176">
    <property type="entry name" value="3-HYDROXYISOBUTYRYL-COA HYDROLASE-RELATED"/>
    <property type="match status" value="1"/>
</dbReference>
<dbReference type="Gene3D" id="2.60.120.10">
    <property type="entry name" value="Jelly Rolls"/>
    <property type="match status" value="2"/>
</dbReference>
<accession>A0A078AY95</accession>
<dbReference type="SUPFAM" id="SSF51206">
    <property type="entry name" value="cAMP-binding domain-like"/>
    <property type="match status" value="2"/>
</dbReference>
<dbReference type="InterPro" id="IPR018490">
    <property type="entry name" value="cNMP-bd_dom_sf"/>
</dbReference>
<evidence type="ECO:0000313" key="6">
    <source>
        <dbReference type="EMBL" id="CDW86192.1"/>
    </source>
</evidence>
<organism evidence="6 7">
    <name type="scientific">Stylonychia lemnae</name>
    <name type="common">Ciliate</name>
    <dbReference type="NCBI Taxonomy" id="5949"/>
    <lineage>
        <taxon>Eukaryota</taxon>
        <taxon>Sar</taxon>
        <taxon>Alveolata</taxon>
        <taxon>Ciliophora</taxon>
        <taxon>Intramacronucleata</taxon>
        <taxon>Spirotrichea</taxon>
        <taxon>Stichotrichia</taxon>
        <taxon>Sporadotrichida</taxon>
        <taxon>Oxytrichidae</taxon>
        <taxon>Stylonychinae</taxon>
        <taxon>Stylonychia</taxon>
    </lineage>
</organism>
<evidence type="ECO:0000256" key="3">
    <source>
        <dbReference type="ARBA" id="ARBA00022801"/>
    </source>
</evidence>
<dbReference type="InParanoid" id="A0A078AY95"/>
<dbReference type="CDD" id="cd06558">
    <property type="entry name" value="crotonase-like"/>
    <property type="match status" value="1"/>
</dbReference>
<dbReference type="InterPro" id="IPR032259">
    <property type="entry name" value="HIBYL-CoA-H"/>
</dbReference>
<dbReference type="PANTHER" id="PTHR43176:SF3">
    <property type="entry name" value="3-HYDROXYISOBUTYRYL-COA HYDROLASE, MITOCHONDRIAL"/>
    <property type="match status" value="1"/>
</dbReference>
<evidence type="ECO:0000313" key="7">
    <source>
        <dbReference type="Proteomes" id="UP000039865"/>
    </source>
</evidence>
<reference evidence="6 7" key="1">
    <citation type="submission" date="2014-06" db="EMBL/GenBank/DDBJ databases">
        <authorList>
            <person name="Swart Estienne"/>
        </authorList>
    </citation>
    <scope>NUCLEOTIDE SEQUENCE [LARGE SCALE GENOMIC DNA]</scope>
    <source>
        <strain evidence="6 7">130c</strain>
    </source>
</reference>
<feature type="region of interest" description="Disordered" evidence="4">
    <location>
        <begin position="481"/>
        <end position="516"/>
    </location>
</feature>
<dbReference type="GO" id="GO:0003860">
    <property type="term" value="F:3-hydroxyisobutyryl-CoA hydrolase activity"/>
    <property type="evidence" value="ECO:0007669"/>
    <property type="project" value="UniProtKB-EC"/>
</dbReference>
<dbReference type="InterPro" id="IPR045004">
    <property type="entry name" value="ECH_dom"/>
</dbReference>
<feature type="compositionally biased region" description="Polar residues" evidence="4">
    <location>
        <begin position="481"/>
        <end position="502"/>
    </location>
</feature>
<keyword evidence="7" id="KW-1185">Reference proteome</keyword>
<sequence>MSKQVTQQNTLPEENTIIDKFLELKDTYQKKKGFNDDDLPSLKNVLKDIPQLKDIQSSIRNETLGFYEVYELKQNEILVKKDNPNVSLYILVQGKLKKSPHAPWNSYKEEEDRKELDLITIRQSYWEFEGLQAFGNFELLQVDKFNNPQAQKWNPCYIYSIEQSIVFALNFDKVFKYMQKLYETQQNHEKSNFLVKNVPGLSNQLTSNREKMISLFKPVSFIQNQVIIQEGAIPQQAFIIIEGHCKLQSHQVPIQKSIQSEDPKKGENFLSSNRGYFSKTMNTFQIGDISENQWIGDELLLMTMQERFEYLQNQIKTEEGGDDASKTMSKSQWGFNLNNEKSQPTIRSVKVKPQGMAYSVIAKTNVRAFSITKEDLMQKLSKDIQQLINKQALKKTQWIQRRFKEIQYDVKKIFGMEQSYQNYVDKSKEIGKLYPQATKYSLKSISIQKINSPVEMSKDDDQKDSPEQHFKKGMLTTQTMNFSKMKKSSSVQTLQRSYNESFEGSPEIPSKKTQKLQLPSIQEVMEPFISHSETQKFHNNPAIAYSPSTHSKKDLMRNDYISVSDKIANQLLNDSSNQESVTNRGSQQNFEKIIMGAASCYKYTKEKKLYLPTLIKTIDVDKKLQIVNKSRLNGIGPVKGSQEIPLLKTINTDSYNYEKRVQFEDIQSSSNFGFGAKRRASPPDQKVIFEDHSNLVFEFKLNAPKNLNSLDLDMVDLMLGKLKQWDKNPQTAPRVALISGVGEKAFCAGGDIKQIFESVNGKAPANMKSEFFAREYLLDYSLTRMKPKQISIWNGIVMGGGVGVSAHADIRVTTDNTVYAMPETGIGFFTDVGGSYFLSRIKDNIHLGLYLGITGHRLKARDLVKWGIATHYVPKDNLAQLYQDLVQNIATQTTDAEIVDIVARHSDLSAQQDKIEHADEINQIFQDDSIQNIVKRLQESNTEFSQKTLKQISTLSPFSMALVFEQIKRGKHMNLEDAFRMEYKLSQGFCSDTKTEFMEGVRALLIDKDKNPKWKHKSIAEVTQEEVKAYFDRADTLNLDISKH</sequence>
<protein>
    <recommendedName>
        <fullName evidence="2">3-hydroxyisobutyryl-CoA hydrolase</fullName>
        <ecNumber evidence="2">3.1.2.4</ecNumber>
    </recommendedName>
</protein>
<gene>
    <name evidence="6" type="primary">Contig15927.g16981</name>
    <name evidence="6" type="ORF">STYLEM_15283</name>
</gene>
<dbReference type="GO" id="GO:0006574">
    <property type="term" value="P:L-valine catabolic process"/>
    <property type="evidence" value="ECO:0007669"/>
    <property type="project" value="TreeGrafter"/>
</dbReference>
<keyword evidence="3" id="KW-0378">Hydrolase</keyword>
<dbReference type="OrthoDB" id="1737613at2759"/>
<dbReference type="AlphaFoldDB" id="A0A078AY95"/>
<feature type="domain" description="Enoyl-CoA hydratase/isomerase" evidence="5">
    <location>
        <begin position="699"/>
        <end position="1031"/>
    </location>
</feature>
<proteinExistence type="predicted"/>
<evidence type="ECO:0000256" key="1">
    <source>
        <dbReference type="ARBA" id="ARBA00001709"/>
    </source>
</evidence>
<evidence type="ECO:0000256" key="2">
    <source>
        <dbReference type="ARBA" id="ARBA00011915"/>
    </source>
</evidence>
<dbReference type="Proteomes" id="UP000039865">
    <property type="component" value="Unassembled WGS sequence"/>
</dbReference>
<dbReference type="InterPro" id="IPR014710">
    <property type="entry name" value="RmlC-like_jellyroll"/>
</dbReference>
<dbReference type="NCBIfam" id="NF004127">
    <property type="entry name" value="PRK05617.1"/>
    <property type="match status" value="1"/>
</dbReference>
<name>A0A078AY95_STYLE</name>
<dbReference type="GO" id="GO:0005739">
    <property type="term" value="C:mitochondrion"/>
    <property type="evidence" value="ECO:0007669"/>
    <property type="project" value="TreeGrafter"/>
</dbReference>
<evidence type="ECO:0000256" key="4">
    <source>
        <dbReference type="SAM" id="MobiDB-lite"/>
    </source>
</evidence>
<dbReference type="InterPro" id="IPR029045">
    <property type="entry name" value="ClpP/crotonase-like_dom_sf"/>
</dbReference>
<dbReference type="EMBL" id="CCKQ01014433">
    <property type="protein sequence ID" value="CDW86192.1"/>
    <property type="molecule type" value="Genomic_DNA"/>
</dbReference>
<dbReference type="SUPFAM" id="SSF52096">
    <property type="entry name" value="ClpP/crotonase"/>
    <property type="match status" value="1"/>
</dbReference>
<dbReference type="EC" id="3.1.2.4" evidence="2"/>